<evidence type="ECO:0000259" key="2">
    <source>
        <dbReference type="PROSITE" id="PS50158"/>
    </source>
</evidence>
<dbReference type="SMART" id="SM00343">
    <property type="entry name" value="ZnF_C2HC"/>
    <property type="match status" value="1"/>
</dbReference>
<dbReference type="SUPFAM" id="SSF57756">
    <property type="entry name" value="Retrovirus zinc finger-like domains"/>
    <property type="match status" value="1"/>
</dbReference>
<name>A0AAV5WNX0_9BILA</name>
<organism evidence="3 4">
    <name type="scientific">Pristionchus fissidentatus</name>
    <dbReference type="NCBI Taxonomy" id="1538716"/>
    <lineage>
        <taxon>Eukaryota</taxon>
        <taxon>Metazoa</taxon>
        <taxon>Ecdysozoa</taxon>
        <taxon>Nematoda</taxon>
        <taxon>Chromadorea</taxon>
        <taxon>Rhabditida</taxon>
        <taxon>Rhabditina</taxon>
        <taxon>Diplogasteromorpha</taxon>
        <taxon>Diplogasteroidea</taxon>
        <taxon>Neodiplogasteridae</taxon>
        <taxon>Pristionchus</taxon>
    </lineage>
</organism>
<sequence>MQGKESKAIEERLLEEFMDRTTPRVSFHVKAQVPATAADALRLAKRYESLITEMTSAMLIHGESPDVLAAQVAAARAPFGPDPADTRSAPTQPATPVFHASIVCWGCGAEGHYRRDCMLSCGNWQGYDQYQQYPPMMHFQSQPNYYQMTPHYPQMQPQPVQMVHQVPMTQMYVHAQQQQQMMVMPAMQQQQISGATAHSFAPLYFCPENLLQLQCARESVRSEDEANGDRRVQIELCQGGGADGTPGRASG</sequence>
<dbReference type="EMBL" id="BTSY01000006">
    <property type="protein sequence ID" value="GMT33712.1"/>
    <property type="molecule type" value="Genomic_DNA"/>
</dbReference>
<keyword evidence="4" id="KW-1185">Reference proteome</keyword>
<dbReference type="GO" id="GO:0008270">
    <property type="term" value="F:zinc ion binding"/>
    <property type="evidence" value="ECO:0007669"/>
    <property type="project" value="UniProtKB-KW"/>
</dbReference>
<reference evidence="3" key="1">
    <citation type="submission" date="2023-10" db="EMBL/GenBank/DDBJ databases">
        <title>Genome assembly of Pristionchus species.</title>
        <authorList>
            <person name="Yoshida K."/>
            <person name="Sommer R.J."/>
        </authorList>
    </citation>
    <scope>NUCLEOTIDE SEQUENCE</scope>
    <source>
        <strain evidence="3">RS5133</strain>
    </source>
</reference>
<dbReference type="AlphaFoldDB" id="A0AAV5WNX0"/>
<keyword evidence="1" id="KW-0862">Zinc</keyword>
<evidence type="ECO:0000313" key="3">
    <source>
        <dbReference type="EMBL" id="GMT33712.1"/>
    </source>
</evidence>
<gene>
    <name evidence="3" type="ORF">PFISCL1PPCAC_25009</name>
</gene>
<dbReference type="GO" id="GO:0019899">
    <property type="term" value="F:enzyme binding"/>
    <property type="evidence" value="ECO:0007669"/>
    <property type="project" value="UniProtKB-ARBA"/>
</dbReference>
<evidence type="ECO:0000313" key="4">
    <source>
        <dbReference type="Proteomes" id="UP001432322"/>
    </source>
</evidence>
<evidence type="ECO:0000256" key="1">
    <source>
        <dbReference type="PROSITE-ProRule" id="PRU00047"/>
    </source>
</evidence>
<comment type="caution">
    <text evidence="3">The sequence shown here is derived from an EMBL/GenBank/DDBJ whole genome shotgun (WGS) entry which is preliminary data.</text>
</comment>
<dbReference type="Proteomes" id="UP001432322">
    <property type="component" value="Unassembled WGS sequence"/>
</dbReference>
<dbReference type="InterPro" id="IPR001878">
    <property type="entry name" value="Znf_CCHC"/>
</dbReference>
<dbReference type="PROSITE" id="PS50158">
    <property type="entry name" value="ZF_CCHC"/>
    <property type="match status" value="1"/>
</dbReference>
<dbReference type="Pfam" id="PF00098">
    <property type="entry name" value="zf-CCHC"/>
    <property type="match status" value="1"/>
</dbReference>
<keyword evidence="1" id="KW-0863">Zinc-finger</keyword>
<keyword evidence="1" id="KW-0479">Metal-binding</keyword>
<feature type="domain" description="CCHC-type" evidence="2">
    <location>
        <begin position="104"/>
        <end position="117"/>
    </location>
</feature>
<protein>
    <recommendedName>
        <fullName evidence="2">CCHC-type domain-containing protein</fullName>
    </recommendedName>
</protein>
<proteinExistence type="predicted"/>
<dbReference type="GO" id="GO:0003676">
    <property type="term" value="F:nucleic acid binding"/>
    <property type="evidence" value="ECO:0007669"/>
    <property type="project" value="InterPro"/>
</dbReference>
<accession>A0AAV5WNX0</accession>
<dbReference type="InterPro" id="IPR036875">
    <property type="entry name" value="Znf_CCHC_sf"/>
</dbReference>